<sequence length="983" mass="114345">MTNITPQHVYDATGGGLDIILAYYPQAEACVHSRSKKFSIRDERTPSCTISEYNGVWYVKDYGSSKRSMSPIDVVMREEQIEFSDAMKLLTDRYQLVGDDPKKAPRGYEFEKRPATADEVEGEYYPQLKPFSIADLKHLFAKQVWTYLSRMGLMAAEAPSDENALANALPICQKYNLHSLASYTFIKNREALIFKSTDAYPMFLYDEGDWKKYYIPKAKEGGLRFFSTGKKPSKYMFGLPQIRKRLDEMKPQASAAVDDDGNPVTTKEEKKGPTKLPEIILCSGGSDALNVAVLGYLPVWKNSETDLLESYQYNELKGLAEYVYNLPDIDETGRREAHKLAMEYLDLRTIYLPEELQKRRSLSGKPCKDLRDYFNYYTTKSFDNLLKHAYPLKFWDEEVRRTRDGELVTKFGRPLYDYKPNNELIYHFLYRNGFGLMEMPTDKKGEILVHVDGNVVRPIEFPQINRFVKNFLNDRYSSLDLLNAFHRSTNFSKDSMNNLKLIKLTFEDFGRDFQWLFFQNEAWRVTADGVKAVESKKCDVYVWEDEVAKHDVKLHDAPFTVTRDEKTGELDIEITNTDCLFFRYLINASRVYWRRELEDKADELPHNERHAYLKKHQFDIAGPLLTKEEQYEQKQHLLNKLASLGYLLHRYKDPAHAFAIWAMDYSITNVDESQGGTGKSMAYTSLDWLMQTMMLAGRNANLTNNAHVLEGTTEHTDLMLIDDANKHLDFEFFYSMITSFTEVNPKGQAKYTIPFAKSPKLCITSNYPPSKLDKSTYRRIWFTAFSDYYHKNPEGTYREERVPISEFGKSLFADFTPAEWNHYYNLMARCVQLWLQHGQILPPMDNVMLNAYKSQMGPNFHAWADAYFNADDKRLDRLVPRYMAYETYKTNVQGNLSSQGFMDKLKAWCNYNGYTLQPNDLKGKDGRIMCRHNKYTLQRGEWVTTGNTATDEYLYIQTDSLLVPERRYWDDQDGSLPESSLNF</sequence>
<dbReference type="OrthoDB" id="840343at2"/>
<feature type="region of interest" description="Disordered" evidence="1">
    <location>
        <begin position="250"/>
        <end position="271"/>
    </location>
</feature>
<name>I0K828_9BACT</name>
<dbReference type="HOGENOM" id="CLU_309687_0_0_10"/>
<reference evidence="2 3" key="1">
    <citation type="journal article" date="2012" name="J. Bacteriol.">
        <title>Genome Sequence of Fibrella aestuarina BUZ 2T, a Filamentous Marine Bacterium.</title>
        <authorList>
            <person name="Filippini M."/>
            <person name="Qi W."/>
            <person name="Blom J."/>
            <person name="Goesmann A."/>
            <person name="Smits T.H."/>
            <person name="Bagheri H.C."/>
        </authorList>
    </citation>
    <scope>NUCLEOTIDE SEQUENCE [LARGE SCALE GENOMIC DNA]</scope>
    <source>
        <strain evidence="3">BUZ 2T</strain>
    </source>
</reference>
<dbReference type="Proteomes" id="UP000011058">
    <property type="component" value="Chromosome"/>
</dbReference>
<dbReference type="RefSeq" id="WP_015331380.1">
    <property type="nucleotide sequence ID" value="NC_020054.1"/>
</dbReference>
<evidence type="ECO:0000256" key="1">
    <source>
        <dbReference type="SAM" id="MobiDB-lite"/>
    </source>
</evidence>
<evidence type="ECO:0000313" key="3">
    <source>
        <dbReference type="Proteomes" id="UP000011058"/>
    </source>
</evidence>
<keyword evidence="3" id="KW-1185">Reference proteome</keyword>
<accession>I0K828</accession>
<protein>
    <submittedName>
        <fullName evidence="2">Uncharacterized protein</fullName>
    </submittedName>
</protein>
<dbReference type="AlphaFoldDB" id="I0K828"/>
<dbReference type="KEGG" id="fae:FAES_2272"/>
<dbReference type="eggNOG" id="COG0358">
    <property type="taxonomic scope" value="Bacteria"/>
</dbReference>
<proteinExistence type="predicted"/>
<organism evidence="2 3">
    <name type="scientific">Fibrella aestuarina BUZ 2</name>
    <dbReference type="NCBI Taxonomy" id="1166018"/>
    <lineage>
        <taxon>Bacteria</taxon>
        <taxon>Pseudomonadati</taxon>
        <taxon>Bacteroidota</taxon>
        <taxon>Cytophagia</taxon>
        <taxon>Cytophagales</taxon>
        <taxon>Spirosomataceae</taxon>
        <taxon>Fibrella</taxon>
    </lineage>
</organism>
<dbReference type="STRING" id="1166018.FAES_2272"/>
<evidence type="ECO:0000313" key="2">
    <source>
        <dbReference type="EMBL" id="CCH00281.1"/>
    </source>
</evidence>
<dbReference type="EMBL" id="HE796683">
    <property type="protein sequence ID" value="CCH00281.1"/>
    <property type="molecule type" value="Genomic_DNA"/>
</dbReference>
<dbReference type="PATRIC" id="fig|1166018.3.peg.4028"/>
<gene>
    <name evidence="2" type="ORF">FAES_2272</name>
</gene>